<dbReference type="InterPro" id="IPR036291">
    <property type="entry name" value="NAD(P)-bd_dom_sf"/>
</dbReference>
<dbReference type="InterPro" id="IPR000683">
    <property type="entry name" value="Gfo/Idh/MocA-like_OxRdtase_N"/>
</dbReference>
<feature type="domain" description="Gfo/Idh/MocA-like oxidoreductase N-terminal" evidence="1">
    <location>
        <begin position="17"/>
        <end position="147"/>
    </location>
</feature>
<dbReference type="Proteomes" id="UP000724874">
    <property type="component" value="Unassembled WGS sequence"/>
</dbReference>
<dbReference type="GO" id="GO:0000166">
    <property type="term" value="F:nucleotide binding"/>
    <property type="evidence" value="ECO:0007669"/>
    <property type="project" value="InterPro"/>
</dbReference>
<organism evidence="2 3">
    <name type="scientific">Gymnopilus junonius</name>
    <name type="common">Spectacular rustgill mushroom</name>
    <name type="synonym">Gymnopilus spectabilis subsp. junonius</name>
    <dbReference type="NCBI Taxonomy" id="109634"/>
    <lineage>
        <taxon>Eukaryota</taxon>
        <taxon>Fungi</taxon>
        <taxon>Dikarya</taxon>
        <taxon>Basidiomycota</taxon>
        <taxon>Agaricomycotina</taxon>
        <taxon>Agaricomycetes</taxon>
        <taxon>Agaricomycetidae</taxon>
        <taxon>Agaricales</taxon>
        <taxon>Agaricineae</taxon>
        <taxon>Hymenogastraceae</taxon>
        <taxon>Gymnopilus</taxon>
    </lineage>
</organism>
<dbReference type="AlphaFoldDB" id="A0A9P5NZT1"/>
<evidence type="ECO:0000313" key="2">
    <source>
        <dbReference type="EMBL" id="KAF8914075.1"/>
    </source>
</evidence>
<evidence type="ECO:0000259" key="1">
    <source>
        <dbReference type="Pfam" id="PF01408"/>
    </source>
</evidence>
<dbReference type="OrthoDB" id="64915at2759"/>
<dbReference type="PANTHER" id="PTHR43377">
    <property type="entry name" value="BILIVERDIN REDUCTASE A"/>
    <property type="match status" value="1"/>
</dbReference>
<dbReference type="Gene3D" id="3.40.50.720">
    <property type="entry name" value="NAD(P)-binding Rossmann-like Domain"/>
    <property type="match status" value="1"/>
</dbReference>
<dbReference type="SUPFAM" id="SSF55347">
    <property type="entry name" value="Glyceraldehyde-3-phosphate dehydrogenase-like, C-terminal domain"/>
    <property type="match status" value="1"/>
</dbReference>
<dbReference type="Pfam" id="PF01408">
    <property type="entry name" value="GFO_IDH_MocA"/>
    <property type="match status" value="1"/>
</dbReference>
<dbReference type="Gene3D" id="3.30.360.10">
    <property type="entry name" value="Dihydrodipicolinate Reductase, domain 2"/>
    <property type="match status" value="1"/>
</dbReference>
<reference evidence="2" key="1">
    <citation type="submission" date="2020-11" db="EMBL/GenBank/DDBJ databases">
        <authorList>
            <consortium name="DOE Joint Genome Institute"/>
            <person name="Ahrendt S."/>
            <person name="Riley R."/>
            <person name="Andreopoulos W."/>
            <person name="LaButti K."/>
            <person name="Pangilinan J."/>
            <person name="Ruiz-duenas F.J."/>
            <person name="Barrasa J.M."/>
            <person name="Sanchez-Garcia M."/>
            <person name="Camarero S."/>
            <person name="Miyauchi S."/>
            <person name="Serrano A."/>
            <person name="Linde D."/>
            <person name="Babiker R."/>
            <person name="Drula E."/>
            <person name="Ayuso-Fernandez I."/>
            <person name="Pacheco R."/>
            <person name="Padilla G."/>
            <person name="Ferreira P."/>
            <person name="Barriuso J."/>
            <person name="Kellner H."/>
            <person name="Castanera R."/>
            <person name="Alfaro M."/>
            <person name="Ramirez L."/>
            <person name="Pisabarro A.G."/>
            <person name="Kuo A."/>
            <person name="Tritt A."/>
            <person name="Lipzen A."/>
            <person name="He G."/>
            <person name="Yan M."/>
            <person name="Ng V."/>
            <person name="Cullen D."/>
            <person name="Martin F."/>
            <person name="Rosso M.-N."/>
            <person name="Henrissat B."/>
            <person name="Hibbett D."/>
            <person name="Martinez A.T."/>
            <person name="Grigoriev I.V."/>
        </authorList>
    </citation>
    <scope>NUCLEOTIDE SEQUENCE</scope>
    <source>
        <strain evidence="2">AH 44721</strain>
    </source>
</reference>
<gene>
    <name evidence="2" type="ORF">CPB84DRAFT_1811503</name>
</gene>
<evidence type="ECO:0000313" key="3">
    <source>
        <dbReference type="Proteomes" id="UP000724874"/>
    </source>
</evidence>
<dbReference type="PANTHER" id="PTHR43377:SF12">
    <property type="entry name" value="BINDING ROSSMANN FOLD OXIDOREDUCTASE, PUTATIVE (AFU_ORTHOLOGUE AFUA_3G11840)-RELATED"/>
    <property type="match status" value="1"/>
</dbReference>
<sequence>MSSPINDPGPSQFPLTLAVIGCGQRGKAYTKYALSCPERCKVVAIAEPRPKTRTHFAVLHKIDSTLVFHTWEDLLVASAETINTIGKRLADAVLIAVQDHLHAQVAVAFAAQGYHILCEKPMATSVQDCIKIETAINDSRKIFGMGHVMRYSPYSREITEIVRSGILGELINIVQVEPVGYYHFAHSYVRGNWSKEQSSSFSLMTKCCHDIDLICHWFYPAIPVKVSSFGSLKHFRKSAKPKAAGGATRCLECPIEKDCAYSAKKIYLDPMTHGNTDWPVETIVDGLPDIENVTDALKKVVNIEFSNGSTASFTMVAFTEAICDRQTRLHFSHGEIIGDMNTFTVSDFRKRTIKGLIKSFVDAVSTGQQDLLGTNASEVLKSHLTVFAAEKSRRTGTIVDCIAFEQEAREASANESL</sequence>
<name>A0A9P5NZT1_GYMJU</name>
<proteinExistence type="predicted"/>
<accession>A0A9P5NZT1</accession>
<dbReference type="SUPFAM" id="SSF51735">
    <property type="entry name" value="NAD(P)-binding Rossmann-fold domains"/>
    <property type="match status" value="1"/>
</dbReference>
<comment type="caution">
    <text evidence="2">The sequence shown here is derived from an EMBL/GenBank/DDBJ whole genome shotgun (WGS) entry which is preliminary data.</text>
</comment>
<protein>
    <recommendedName>
        <fullName evidence="1">Gfo/Idh/MocA-like oxidoreductase N-terminal domain-containing protein</fullName>
    </recommendedName>
</protein>
<dbReference type="EMBL" id="JADNYJ010000001">
    <property type="protein sequence ID" value="KAF8914075.1"/>
    <property type="molecule type" value="Genomic_DNA"/>
</dbReference>
<keyword evidence="3" id="KW-1185">Reference proteome</keyword>
<dbReference type="InterPro" id="IPR051450">
    <property type="entry name" value="Gfo/Idh/MocA_Oxidoreductases"/>
</dbReference>